<evidence type="ECO:0000256" key="6">
    <source>
        <dbReference type="ARBA" id="ARBA00022932"/>
    </source>
</evidence>
<comment type="similarity">
    <text evidence="7">Belongs to the DNA polymerase HolA subunit family.</text>
</comment>
<dbReference type="AlphaFoldDB" id="A0A1H3D457"/>
<dbReference type="InterPro" id="IPR048466">
    <property type="entry name" value="DNA_pol3_delta-like_C"/>
</dbReference>
<keyword evidence="4" id="KW-0548">Nucleotidyltransferase</keyword>
<keyword evidence="6" id="KW-0239">DNA-directed DNA polymerase</keyword>
<protein>
    <recommendedName>
        <fullName evidence="2">DNA polymerase III subunit delta</fullName>
        <ecNumber evidence="1">2.7.7.7</ecNumber>
    </recommendedName>
</protein>
<dbReference type="GO" id="GO:0003677">
    <property type="term" value="F:DNA binding"/>
    <property type="evidence" value="ECO:0007669"/>
    <property type="project" value="InterPro"/>
</dbReference>
<reference evidence="11 12" key="1">
    <citation type="submission" date="2016-10" db="EMBL/GenBank/DDBJ databases">
        <authorList>
            <person name="de Groot N.N."/>
        </authorList>
    </citation>
    <scope>NUCLEOTIDE SEQUENCE [LARGE SCALE GENOMIC DNA]</scope>
    <source>
        <strain evidence="11 12">Nm1</strain>
    </source>
</reference>
<organism evidence="11 12">
    <name type="scientific">Nitrosomonas halophila</name>
    <dbReference type="NCBI Taxonomy" id="44576"/>
    <lineage>
        <taxon>Bacteria</taxon>
        <taxon>Pseudomonadati</taxon>
        <taxon>Pseudomonadota</taxon>
        <taxon>Betaproteobacteria</taxon>
        <taxon>Nitrosomonadales</taxon>
        <taxon>Nitrosomonadaceae</taxon>
        <taxon>Nitrosomonas</taxon>
    </lineage>
</organism>
<dbReference type="InterPro" id="IPR005790">
    <property type="entry name" value="DNA_polIII_delta"/>
</dbReference>
<evidence type="ECO:0000259" key="9">
    <source>
        <dbReference type="Pfam" id="PF06144"/>
    </source>
</evidence>
<keyword evidence="3" id="KW-0808">Transferase</keyword>
<evidence type="ECO:0000256" key="4">
    <source>
        <dbReference type="ARBA" id="ARBA00022695"/>
    </source>
</evidence>
<dbReference type="PANTHER" id="PTHR34388:SF1">
    <property type="entry name" value="DNA POLYMERASE III SUBUNIT DELTA"/>
    <property type="match status" value="1"/>
</dbReference>
<evidence type="ECO:0000256" key="7">
    <source>
        <dbReference type="ARBA" id="ARBA00034754"/>
    </source>
</evidence>
<dbReference type="EMBL" id="FNOY01000004">
    <property type="protein sequence ID" value="SDX60918.1"/>
    <property type="molecule type" value="Genomic_DNA"/>
</dbReference>
<dbReference type="SUPFAM" id="SSF48019">
    <property type="entry name" value="post-AAA+ oligomerization domain-like"/>
    <property type="match status" value="1"/>
</dbReference>
<dbReference type="InterPro" id="IPR010372">
    <property type="entry name" value="DNA_pol3_delta_N"/>
</dbReference>
<dbReference type="Gene3D" id="3.40.50.300">
    <property type="entry name" value="P-loop containing nucleotide triphosphate hydrolases"/>
    <property type="match status" value="1"/>
</dbReference>
<dbReference type="GO" id="GO:0009360">
    <property type="term" value="C:DNA polymerase III complex"/>
    <property type="evidence" value="ECO:0007669"/>
    <property type="project" value="InterPro"/>
</dbReference>
<dbReference type="Pfam" id="PF06144">
    <property type="entry name" value="DNA_pol3_delta"/>
    <property type="match status" value="1"/>
</dbReference>
<dbReference type="GO" id="GO:0006261">
    <property type="term" value="P:DNA-templated DNA replication"/>
    <property type="evidence" value="ECO:0007669"/>
    <property type="project" value="TreeGrafter"/>
</dbReference>
<keyword evidence="5" id="KW-0235">DNA replication</keyword>
<evidence type="ECO:0000313" key="11">
    <source>
        <dbReference type="EMBL" id="SDX60918.1"/>
    </source>
</evidence>
<evidence type="ECO:0000256" key="2">
    <source>
        <dbReference type="ARBA" id="ARBA00017703"/>
    </source>
</evidence>
<evidence type="ECO:0000256" key="1">
    <source>
        <dbReference type="ARBA" id="ARBA00012417"/>
    </source>
</evidence>
<dbReference type="InterPro" id="IPR008921">
    <property type="entry name" value="DNA_pol3_clamp-load_cplx_C"/>
</dbReference>
<dbReference type="PANTHER" id="PTHR34388">
    <property type="entry name" value="DNA POLYMERASE III SUBUNIT DELTA"/>
    <property type="match status" value="1"/>
</dbReference>
<dbReference type="Gene3D" id="1.10.8.60">
    <property type="match status" value="1"/>
</dbReference>
<dbReference type="Gene3D" id="1.20.272.10">
    <property type="match status" value="1"/>
</dbReference>
<feature type="domain" description="DNA polymerase III delta N-terminal" evidence="9">
    <location>
        <begin position="20"/>
        <end position="135"/>
    </location>
</feature>
<dbReference type="GO" id="GO:0003887">
    <property type="term" value="F:DNA-directed DNA polymerase activity"/>
    <property type="evidence" value="ECO:0007669"/>
    <property type="project" value="UniProtKB-KW"/>
</dbReference>
<dbReference type="CDD" id="cd18138">
    <property type="entry name" value="HLD_clamp_pol_III_delta"/>
    <property type="match status" value="1"/>
</dbReference>
<keyword evidence="12" id="KW-1185">Reference proteome</keyword>
<dbReference type="NCBIfam" id="TIGR01128">
    <property type="entry name" value="holA"/>
    <property type="match status" value="1"/>
</dbReference>
<proteinExistence type="inferred from homology"/>
<sequence length="352" mass="39199">MQLNPEHLAKQLGSGIAPLYVILGDELLLAMETADEIRSQASNQGYAEREVLTVDSRFDWALLKRWRCQSSLFGEQRLLELHIPTGKPGREGSAAIEMFCHNLPADTVTLVMLPGVDRQGQASKWFKALEHAGLVIAVPLVKRGQLAGWIAQRLQRQGQSADREVLQFFVDKVEGNLLAAHQEIKKLALLYPPGRLSFEQVKNAILDVARYDVLKLSEALLMADMVRYSRVLSGLQGEGTAPPLILAVLAEQIRVLLKVCMAVDAKRGIPLAQIMKAQRVWPSQQKLIARTLQHVDRQLLMGALRHAAYIDRIIKGVAQGDAWEALLQLGMRFAGHRNLYNNGDCYPGQHVN</sequence>
<dbReference type="Proteomes" id="UP000198640">
    <property type="component" value="Unassembled WGS sequence"/>
</dbReference>
<dbReference type="OrthoDB" id="9770982at2"/>
<dbReference type="RefSeq" id="WP_090411515.1">
    <property type="nucleotide sequence ID" value="NZ_FNOY01000004.1"/>
</dbReference>
<evidence type="ECO:0000256" key="3">
    <source>
        <dbReference type="ARBA" id="ARBA00022679"/>
    </source>
</evidence>
<evidence type="ECO:0000256" key="8">
    <source>
        <dbReference type="ARBA" id="ARBA00049244"/>
    </source>
</evidence>
<dbReference type="EC" id="2.7.7.7" evidence="1"/>
<accession>A0A1H3D457</accession>
<dbReference type="SUPFAM" id="SSF52540">
    <property type="entry name" value="P-loop containing nucleoside triphosphate hydrolases"/>
    <property type="match status" value="1"/>
</dbReference>
<dbReference type="Pfam" id="PF21694">
    <property type="entry name" value="DNA_pol3_delta_C"/>
    <property type="match status" value="1"/>
</dbReference>
<dbReference type="InterPro" id="IPR027417">
    <property type="entry name" value="P-loop_NTPase"/>
</dbReference>
<comment type="catalytic activity">
    <reaction evidence="8">
        <text>DNA(n) + a 2'-deoxyribonucleoside 5'-triphosphate = DNA(n+1) + diphosphate</text>
        <dbReference type="Rhea" id="RHEA:22508"/>
        <dbReference type="Rhea" id="RHEA-COMP:17339"/>
        <dbReference type="Rhea" id="RHEA-COMP:17340"/>
        <dbReference type="ChEBI" id="CHEBI:33019"/>
        <dbReference type="ChEBI" id="CHEBI:61560"/>
        <dbReference type="ChEBI" id="CHEBI:173112"/>
        <dbReference type="EC" id="2.7.7.7"/>
    </reaction>
</comment>
<feature type="domain" description="DNA polymerase III delta subunit-like C-terminal" evidence="10">
    <location>
        <begin position="212"/>
        <end position="316"/>
    </location>
</feature>
<dbReference type="STRING" id="44576.SAMN05421881_100441"/>
<evidence type="ECO:0000313" key="12">
    <source>
        <dbReference type="Proteomes" id="UP000198640"/>
    </source>
</evidence>
<gene>
    <name evidence="11" type="ORF">SAMN05421881_100441</name>
</gene>
<evidence type="ECO:0000256" key="5">
    <source>
        <dbReference type="ARBA" id="ARBA00022705"/>
    </source>
</evidence>
<evidence type="ECO:0000259" key="10">
    <source>
        <dbReference type="Pfam" id="PF21694"/>
    </source>
</evidence>
<name>A0A1H3D457_9PROT</name>